<dbReference type="InterPro" id="IPR023582">
    <property type="entry name" value="Impact"/>
</dbReference>
<dbReference type="InterPro" id="IPR020568">
    <property type="entry name" value="Ribosomal_Su5_D2-typ_SF"/>
</dbReference>
<dbReference type="InterPro" id="IPR001498">
    <property type="entry name" value="Impact_N"/>
</dbReference>
<dbReference type="SUPFAM" id="SSF54211">
    <property type="entry name" value="Ribosomal protein S5 domain 2-like"/>
    <property type="match status" value="1"/>
</dbReference>
<keyword evidence="5" id="KW-1185">Reference proteome</keyword>
<evidence type="ECO:0000259" key="2">
    <source>
        <dbReference type="Pfam" id="PF01205"/>
    </source>
</evidence>
<evidence type="ECO:0000256" key="1">
    <source>
        <dbReference type="ARBA" id="ARBA00007665"/>
    </source>
</evidence>
<proteinExistence type="inferred from homology"/>
<dbReference type="PANTHER" id="PTHR16301:SF20">
    <property type="entry name" value="IMPACT FAMILY MEMBER YIGZ"/>
    <property type="match status" value="1"/>
</dbReference>
<protein>
    <submittedName>
        <fullName evidence="4">YigZ family protein</fullName>
    </submittedName>
</protein>
<organism evidence="4 5">
    <name type="scientific">Shewanella nanhaiensis</name>
    <dbReference type="NCBI Taxonomy" id="2864872"/>
    <lineage>
        <taxon>Bacteria</taxon>
        <taxon>Pseudomonadati</taxon>
        <taxon>Pseudomonadota</taxon>
        <taxon>Gammaproteobacteria</taxon>
        <taxon>Alteromonadales</taxon>
        <taxon>Shewanellaceae</taxon>
        <taxon>Shewanella</taxon>
    </lineage>
</organism>
<dbReference type="InterPro" id="IPR035647">
    <property type="entry name" value="EFG_III/V"/>
</dbReference>
<dbReference type="PROSITE" id="PS00910">
    <property type="entry name" value="UPF0029"/>
    <property type="match status" value="1"/>
</dbReference>
<dbReference type="Gene3D" id="3.30.70.240">
    <property type="match status" value="1"/>
</dbReference>
<dbReference type="Proteomes" id="UP001195963">
    <property type="component" value="Unassembled WGS sequence"/>
</dbReference>
<dbReference type="NCBIfam" id="TIGR00257">
    <property type="entry name" value="IMPACT_YIGZ"/>
    <property type="match status" value="1"/>
</dbReference>
<evidence type="ECO:0000313" key="4">
    <source>
        <dbReference type="EMBL" id="MBW8186063.1"/>
    </source>
</evidence>
<gene>
    <name evidence="4" type="ORF">K0625_20795</name>
</gene>
<dbReference type="InterPro" id="IPR015269">
    <property type="entry name" value="UPF0029_Impact_C"/>
</dbReference>
<accession>A0ABS7E8P7</accession>
<dbReference type="Pfam" id="PF09186">
    <property type="entry name" value="DUF1949"/>
    <property type="match status" value="1"/>
</dbReference>
<dbReference type="InterPro" id="IPR015796">
    <property type="entry name" value="Impact_YigZ-like"/>
</dbReference>
<dbReference type="PANTHER" id="PTHR16301">
    <property type="entry name" value="IMPACT-RELATED"/>
    <property type="match status" value="1"/>
</dbReference>
<dbReference type="InterPro" id="IPR020569">
    <property type="entry name" value="UPF0029_Impact_CS"/>
</dbReference>
<reference evidence="4 5" key="1">
    <citation type="submission" date="2021-07" db="EMBL/GenBank/DDBJ databases">
        <title>Shewanella sp. nov, isolated from SCS.</title>
        <authorList>
            <person name="Cao W.R."/>
        </authorList>
    </citation>
    <scope>NUCLEOTIDE SEQUENCE [LARGE SCALE GENOMIC DNA]</scope>
    <source>
        <strain evidence="4 5">NR704-98</strain>
    </source>
</reference>
<evidence type="ECO:0000259" key="3">
    <source>
        <dbReference type="Pfam" id="PF09186"/>
    </source>
</evidence>
<dbReference type="RefSeq" id="WP_220111398.1">
    <property type="nucleotide sequence ID" value="NZ_JAHZST010000020.1"/>
</dbReference>
<feature type="domain" description="Impact N-terminal" evidence="2">
    <location>
        <begin position="19"/>
        <end position="124"/>
    </location>
</feature>
<dbReference type="SUPFAM" id="SSF54980">
    <property type="entry name" value="EF-G C-terminal domain-like"/>
    <property type="match status" value="1"/>
</dbReference>
<evidence type="ECO:0000313" key="5">
    <source>
        <dbReference type="Proteomes" id="UP001195963"/>
    </source>
</evidence>
<name>A0ABS7E8P7_9GAMM</name>
<feature type="domain" description="UPF0029" evidence="3">
    <location>
        <begin position="142"/>
        <end position="196"/>
    </location>
</feature>
<dbReference type="Pfam" id="PF01205">
    <property type="entry name" value="Impact_N"/>
    <property type="match status" value="1"/>
</dbReference>
<dbReference type="Gene3D" id="3.30.230.30">
    <property type="entry name" value="Impact, N-terminal domain"/>
    <property type="match status" value="1"/>
</dbReference>
<sequence length="211" mass="23315">MTDSYRIPSAELIIEEEIKHSRFISFLFHCQSYEELKCALTNIKADYPGANHYCYAFVAAEPDNTVAMGSSDDGEPSGSAGRPMLATLQGADVGEIGAVVVRYFGGTKLGVGGLVRAYSSGIKQGLTQLETQLKQIRYPGLLVCDYGQLKDVEYLLAQYDGVIEERDFMEKVTLNFAIPKRFQTELNRDLATMSQGLLAAKFDFQKSDSTH</sequence>
<dbReference type="InterPro" id="IPR036956">
    <property type="entry name" value="Impact_N_sf"/>
</dbReference>
<dbReference type="EMBL" id="JAHZST010000020">
    <property type="protein sequence ID" value="MBW8186063.1"/>
    <property type="molecule type" value="Genomic_DNA"/>
</dbReference>
<comment type="similarity">
    <text evidence="1">Belongs to the IMPACT family.</text>
</comment>
<comment type="caution">
    <text evidence="4">The sequence shown here is derived from an EMBL/GenBank/DDBJ whole genome shotgun (WGS) entry which is preliminary data.</text>
</comment>